<dbReference type="Gramene" id="TVU16327">
    <property type="protein sequence ID" value="TVU16327"/>
    <property type="gene ID" value="EJB05_39885"/>
</dbReference>
<accession>A0A5J9TYR9</accession>
<dbReference type="Proteomes" id="UP000324897">
    <property type="component" value="Unassembled WGS sequence"/>
</dbReference>
<name>A0A5J9TYR9_9POAL</name>
<dbReference type="EMBL" id="RWGY01000031">
    <property type="protein sequence ID" value="TVU16327.1"/>
    <property type="molecule type" value="Genomic_DNA"/>
</dbReference>
<evidence type="ECO:0008006" key="5">
    <source>
        <dbReference type="Google" id="ProtNLM"/>
    </source>
</evidence>
<proteinExistence type="predicted"/>
<feature type="chain" id="PRO_5023932276" description="Secreted protein" evidence="2">
    <location>
        <begin position="30"/>
        <end position="140"/>
    </location>
</feature>
<reference evidence="3 4" key="1">
    <citation type="journal article" date="2019" name="Sci. Rep.">
        <title>A high-quality genome of Eragrostis curvula grass provides insights into Poaceae evolution and supports new strategies to enhance forage quality.</title>
        <authorList>
            <person name="Carballo J."/>
            <person name="Santos B.A.C.M."/>
            <person name="Zappacosta D."/>
            <person name="Garbus I."/>
            <person name="Selva J.P."/>
            <person name="Gallo C.A."/>
            <person name="Diaz A."/>
            <person name="Albertini E."/>
            <person name="Caccamo M."/>
            <person name="Echenique V."/>
        </authorList>
    </citation>
    <scope>NUCLEOTIDE SEQUENCE [LARGE SCALE GENOMIC DNA]</scope>
    <source>
        <strain evidence="4">cv. Victoria</strain>
        <tissue evidence="3">Leaf</tissue>
    </source>
</reference>
<sequence>MQGAVSAIVIVLLASGELISCSTPAQVEASTHPQDGAIAPSATGTGKDGRMKNQEEKVIFGSSNTIFRPPPLPPSMQRTGKDERMKNQEKVIFGSPSMPRAAKDDRMKNQEKKVIFGSPNTIFRPPPLPPSMPRAGRMEA</sequence>
<comment type="caution">
    <text evidence="3">The sequence shown here is derived from an EMBL/GenBank/DDBJ whole genome shotgun (WGS) entry which is preliminary data.</text>
</comment>
<evidence type="ECO:0000256" key="2">
    <source>
        <dbReference type="SAM" id="SignalP"/>
    </source>
</evidence>
<evidence type="ECO:0000256" key="1">
    <source>
        <dbReference type="SAM" id="MobiDB-lite"/>
    </source>
</evidence>
<protein>
    <recommendedName>
        <fullName evidence="5">Secreted protein</fullName>
    </recommendedName>
</protein>
<keyword evidence="2" id="KW-0732">Signal</keyword>
<feature type="compositionally biased region" description="Basic and acidic residues" evidence="1">
    <location>
        <begin position="79"/>
        <end position="89"/>
    </location>
</feature>
<evidence type="ECO:0000313" key="3">
    <source>
        <dbReference type="EMBL" id="TVU16327.1"/>
    </source>
</evidence>
<feature type="compositionally biased region" description="Basic and acidic residues" evidence="1">
    <location>
        <begin position="101"/>
        <end position="114"/>
    </location>
</feature>
<gene>
    <name evidence="3" type="ORF">EJB05_39885</name>
</gene>
<organism evidence="3 4">
    <name type="scientific">Eragrostis curvula</name>
    <name type="common">weeping love grass</name>
    <dbReference type="NCBI Taxonomy" id="38414"/>
    <lineage>
        <taxon>Eukaryota</taxon>
        <taxon>Viridiplantae</taxon>
        <taxon>Streptophyta</taxon>
        <taxon>Embryophyta</taxon>
        <taxon>Tracheophyta</taxon>
        <taxon>Spermatophyta</taxon>
        <taxon>Magnoliopsida</taxon>
        <taxon>Liliopsida</taxon>
        <taxon>Poales</taxon>
        <taxon>Poaceae</taxon>
        <taxon>PACMAD clade</taxon>
        <taxon>Chloridoideae</taxon>
        <taxon>Eragrostideae</taxon>
        <taxon>Eragrostidinae</taxon>
        <taxon>Eragrostis</taxon>
    </lineage>
</organism>
<keyword evidence="4" id="KW-1185">Reference proteome</keyword>
<feature type="signal peptide" evidence="2">
    <location>
        <begin position="1"/>
        <end position="29"/>
    </location>
</feature>
<feature type="compositionally biased region" description="Basic and acidic residues" evidence="1">
    <location>
        <begin position="47"/>
        <end position="58"/>
    </location>
</feature>
<evidence type="ECO:0000313" key="4">
    <source>
        <dbReference type="Proteomes" id="UP000324897"/>
    </source>
</evidence>
<feature type="region of interest" description="Disordered" evidence="1">
    <location>
        <begin position="29"/>
        <end position="140"/>
    </location>
</feature>
<dbReference type="AlphaFoldDB" id="A0A5J9TYR9"/>